<protein>
    <recommendedName>
        <fullName evidence="3">RGS domain-containing protein</fullName>
    </recommendedName>
</protein>
<dbReference type="PANTHER" id="PTHR34386:SF1">
    <property type="entry name" value="GLUTAREDOXIN-LIKE PROTEIN NRDH"/>
    <property type="match status" value="1"/>
</dbReference>
<feature type="region of interest" description="Disordered" evidence="2">
    <location>
        <begin position="1"/>
        <end position="25"/>
    </location>
</feature>
<dbReference type="CDD" id="cd07440">
    <property type="entry name" value="RGS"/>
    <property type="match status" value="1"/>
</dbReference>
<feature type="region of interest" description="Disordered" evidence="2">
    <location>
        <begin position="169"/>
        <end position="198"/>
    </location>
</feature>
<feature type="region of interest" description="Disordered" evidence="2">
    <location>
        <begin position="99"/>
        <end position="142"/>
    </location>
</feature>
<proteinExistence type="predicted"/>
<feature type="coiled-coil region" evidence="1">
    <location>
        <begin position="329"/>
        <end position="356"/>
    </location>
</feature>
<dbReference type="InterPro" id="IPR044926">
    <property type="entry name" value="RGS_subdomain_2"/>
</dbReference>
<name>A0ABQ8Z8F2_9EUKA</name>
<reference evidence="4" key="1">
    <citation type="submission" date="2022-08" db="EMBL/GenBank/DDBJ databases">
        <title>Novel sulfate-reducing endosymbionts in the free-living metamonad Anaeramoeba.</title>
        <authorList>
            <person name="Jerlstrom-Hultqvist J."/>
            <person name="Cepicka I."/>
            <person name="Gallot-Lavallee L."/>
            <person name="Salas-Leiva D."/>
            <person name="Curtis B.A."/>
            <person name="Zahonova K."/>
            <person name="Pipaliya S."/>
            <person name="Dacks J."/>
            <person name="Roger A.J."/>
        </authorList>
    </citation>
    <scope>NUCLEOTIDE SEQUENCE</scope>
    <source>
        <strain evidence="4">Schooner1</strain>
    </source>
</reference>
<evidence type="ECO:0000256" key="2">
    <source>
        <dbReference type="SAM" id="MobiDB-lite"/>
    </source>
</evidence>
<feature type="compositionally biased region" description="Basic and acidic residues" evidence="2">
    <location>
        <begin position="185"/>
        <end position="198"/>
    </location>
</feature>
<feature type="domain" description="RGS" evidence="3">
    <location>
        <begin position="584"/>
        <end position="703"/>
    </location>
</feature>
<evidence type="ECO:0000259" key="3">
    <source>
        <dbReference type="PROSITE" id="PS50132"/>
    </source>
</evidence>
<evidence type="ECO:0000256" key="1">
    <source>
        <dbReference type="SAM" id="Coils"/>
    </source>
</evidence>
<feature type="compositionally biased region" description="Polar residues" evidence="2">
    <location>
        <begin position="170"/>
        <end position="184"/>
    </location>
</feature>
<dbReference type="InterPro" id="IPR016137">
    <property type="entry name" value="RGS"/>
</dbReference>
<dbReference type="SMART" id="SM00315">
    <property type="entry name" value="RGS"/>
    <property type="match status" value="1"/>
</dbReference>
<dbReference type="SUPFAM" id="SSF48097">
    <property type="entry name" value="Regulator of G-protein signaling, RGS"/>
    <property type="match status" value="1"/>
</dbReference>
<organism evidence="4 5">
    <name type="scientific">Anaeramoeba flamelloides</name>
    <dbReference type="NCBI Taxonomy" id="1746091"/>
    <lineage>
        <taxon>Eukaryota</taxon>
        <taxon>Metamonada</taxon>
        <taxon>Anaeramoebidae</taxon>
        <taxon>Anaeramoeba</taxon>
    </lineage>
</organism>
<dbReference type="Pfam" id="PF04784">
    <property type="entry name" value="DUF547"/>
    <property type="match status" value="1"/>
</dbReference>
<keyword evidence="1" id="KW-0175">Coiled coil</keyword>
<dbReference type="PANTHER" id="PTHR34386">
    <property type="entry name" value="GLUTAREDOXIN"/>
    <property type="match status" value="1"/>
</dbReference>
<evidence type="ECO:0000313" key="5">
    <source>
        <dbReference type="Proteomes" id="UP001150062"/>
    </source>
</evidence>
<dbReference type="EMBL" id="JAOAOG010000035">
    <property type="protein sequence ID" value="KAJ6253000.1"/>
    <property type="molecule type" value="Genomic_DNA"/>
</dbReference>
<dbReference type="PROSITE" id="PS50132">
    <property type="entry name" value="RGS"/>
    <property type="match status" value="1"/>
</dbReference>
<dbReference type="Proteomes" id="UP001150062">
    <property type="component" value="Unassembled WGS sequence"/>
</dbReference>
<comment type="caution">
    <text evidence="4">The sequence shown here is derived from an EMBL/GenBank/DDBJ whole genome shotgun (WGS) entry which is preliminary data.</text>
</comment>
<feature type="compositionally biased region" description="Low complexity" evidence="2">
    <location>
        <begin position="373"/>
        <end position="385"/>
    </location>
</feature>
<dbReference type="Gene3D" id="1.10.167.10">
    <property type="entry name" value="Regulator of G-protein Signalling 4, domain 2"/>
    <property type="match status" value="1"/>
</dbReference>
<dbReference type="InterPro" id="IPR036305">
    <property type="entry name" value="RGS_sf"/>
</dbReference>
<dbReference type="InterPro" id="IPR006869">
    <property type="entry name" value="DUF547"/>
</dbReference>
<gene>
    <name evidence="4" type="ORF">M0813_13495</name>
</gene>
<evidence type="ECO:0000313" key="4">
    <source>
        <dbReference type="EMBL" id="KAJ6253000.1"/>
    </source>
</evidence>
<keyword evidence="5" id="KW-1185">Reference proteome</keyword>
<dbReference type="InterPro" id="IPR051548">
    <property type="entry name" value="Grx-like_ET"/>
</dbReference>
<dbReference type="Pfam" id="PF00615">
    <property type="entry name" value="RGS"/>
    <property type="match status" value="1"/>
</dbReference>
<accession>A0ABQ8Z8F2</accession>
<sequence length="1002" mass="118088">MSKKTNKKSFLPSVFNKSKKRKTQQNIIKRQQFQIEVLESHYRELVNEKRRHSKHSFNGYLPKYRNLLARIDNKNLENSALQLQLKLIRKAIVEFTKNNNQNENENENEKKKEKGLEKEIKTKNNNNNKENEKENQETFEEMSVEQLEQDIVNEMSSMFENPDLLESFLPNKQESTNPETNPKNGQKESKPTRSLPHFEKRIEEKQQTIEKLELRISELTSQEKLQKIENKLFLKQTKILEKVDQTNKLLNELKLTKETLLSEQSQTQQYFLSLQETVEGKRLLESQESEFKSTTEQVMAFERKIKKVIFDLGNIKDIKKDFIQIKNRLRDYQIKIRIQEKENEDLLRQINGYKELKDFSKINNSETNDLSEIETSQSESESSSSGLVDPETQSNIQLSLQSKTILKKKRMYAKNHSPNSIIRIRQNDRLSHSYDQVVPKFSKPFGNTSQSLLKIHHNTKIDNNNNKLNSHKPINKIAKSNSDGIRNDHPLPDRKVKCHSRNREYIGNTNVQLKRNASNDDIFSVVFKNENNKKNRFNHNNNNQNQENYNDLKKIQYIQKNKHKLKTTFSTMEIPVYEKIEIESLEMLLSIPIAVSYFKEFLTEQLNQENILFFEAVKNLKRNSYSNRQLKNQVKKIYKTFIKPGSAFEINIISQTRKKIIVNIDLKKYDVNMFDIAQQAVFTHMNLNSFKQFTLSFLYKKLIKRLDAKHYYYLNSNKKSQLVHIKKKSNKQYLNQANVFNTMNNHPLQIAEEILTGLYDLLYVYYSSSKKINLKRIGNTIPFQRFVNLTKQLNNTISLDLLNEKEKLCFFLNIYNSLFLHSLIINGIPNNKSKTTKFMKNSIYLISGYGFSLMDIYHGILRANTSLKSATPYFNKEDPRNKFSLKKIYPKMHFCLINFSFGNNLEIFTPNSIGDIFMNKIPQTINSLITIKKNILSIPQIFANFEKDFGGNETILEWISNNSYSILDFKKFQFFTIKFSQTSYLKPHFFLDFTKTLSLKMK</sequence>
<dbReference type="PRINTS" id="PR01301">
    <property type="entry name" value="RGSPROTEIN"/>
</dbReference>
<feature type="region of interest" description="Disordered" evidence="2">
    <location>
        <begin position="367"/>
        <end position="393"/>
    </location>
</feature>
<feature type="compositionally biased region" description="Basic and acidic residues" evidence="2">
    <location>
        <begin position="107"/>
        <end position="122"/>
    </location>
</feature>